<sequence length="50" mass="5257">MNIKIALLTALITMTSATSAAMGPYVVWINLGQNPGTANLKIRSHISSEG</sequence>
<proteinExistence type="predicted"/>
<feature type="chain" id="PRO_5046843702" evidence="1">
    <location>
        <begin position="21"/>
        <end position="50"/>
    </location>
</feature>
<evidence type="ECO:0000256" key="1">
    <source>
        <dbReference type="SAM" id="SignalP"/>
    </source>
</evidence>
<keyword evidence="3" id="KW-1185">Reference proteome</keyword>
<organism evidence="2 3">
    <name type="scientific">Massilia antarctica</name>
    <dbReference type="NCBI Taxonomy" id="2765360"/>
    <lineage>
        <taxon>Bacteria</taxon>
        <taxon>Pseudomonadati</taxon>
        <taxon>Pseudomonadota</taxon>
        <taxon>Betaproteobacteria</taxon>
        <taxon>Burkholderiales</taxon>
        <taxon>Oxalobacteraceae</taxon>
        <taxon>Telluria group</taxon>
        <taxon>Massilia</taxon>
    </lineage>
</organism>
<gene>
    <name evidence="2" type="ORF">IV454_27945</name>
</gene>
<protein>
    <submittedName>
        <fullName evidence="2">Uncharacterized protein</fullName>
    </submittedName>
</protein>
<dbReference type="RefSeq" id="WP_206088811.1">
    <property type="nucleotide sequence ID" value="NZ_CP065053.1"/>
</dbReference>
<feature type="signal peptide" evidence="1">
    <location>
        <begin position="1"/>
        <end position="20"/>
    </location>
</feature>
<evidence type="ECO:0000313" key="2">
    <source>
        <dbReference type="EMBL" id="QPI49242.1"/>
    </source>
</evidence>
<accession>A0AA48WBB2</accession>
<keyword evidence="1" id="KW-0732">Signal</keyword>
<evidence type="ECO:0000313" key="3">
    <source>
        <dbReference type="Proteomes" id="UP000662888"/>
    </source>
</evidence>
<dbReference type="EMBL" id="CP065053">
    <property type="protein sequence ID" value="QPI49242.1"/>
    <property type="molecule type" value="Genomic_DNA"/>
</dbReference>
<reference evidence="2 3" key="1">
    <citation type="submission" date="2020-11" db="EMBL/GenBank/DDBJ databases">
        <authorList>
            <person name="Sun Q."/>
        </authorList>
    </citation>
    <scope>NUCLEOTIDE SEQUENCE [LARGE SCALE GENOMIC DNA]</scope>
    <source>
        <strain evidence="2 3">P8398</strain>
    </source>
</reference>
<name>A0AA48WBB2_9BURK</name>
<dbReference type="Proteomes" id="UP000662888">
    <property type="component" value="Chromosome"/>
</dbReference>